<evidence type="ECO:0000313" key="4">
    <source>
        <dbReference type="Proteomes" id="UP001500879"/>
    </source>
</evidence>
<accession>A0ABP3IYD5</accession>
<sequence>MVTVAALLLTDSLAVGAVPVLARGVGGAAQAFTDHGGYAAVVLDGRTAAPDGVAAWWSWSGAGFGLLSAVLAAGIAAVAVRRALAAGAGLPAGLVLWPGG</sequence>
<keyword evidence="1" id="KW-1133">Transmembrane helix</keyword>
<keyword evidence="2" id="KW-0732">Signal</keyword>
<protein>
    <recommendedName>
        <fullName evidence="5">MFS transporter</fullName>
    </recommendedName>
</protein>
<feature type="transmembrane region" description="Helical" evidence="1">
    <location>
        <begin position="56"/>
        <end position="80"/>
    </location>
</feature>
<keyword evidence="1" id="KW-0812">Transmembrane</keyword>
<reference evidence="4" key="1">
    <citation type="journal article" date="2019" name="Int. J. Syst. Evol. Microbiol.">
        <title>The Global Catalogue of Microorganisms (GCM) 10K type strain sequencing project: providing services to taxonomists for standard genome sequencing and annotation.</title>
        <authorList>
            <consortium name="The Broad Institute Genomics Platform"/>
            <consortium name="The Broad Institute Genome Sequencing Center for Infectious Disease"/>
            <person name="Wu L."/>
            <person name="Ma J."/>
        </authorList>
    </citation>
    <scope>NUCLEOTIDE SEQUENCE [LARGE SCALE GENOMIC DNA]</scope>
    <source>
        <strain evidence="4">JCM 4788</strain>
    </source>
</reference>
<keyword evidence="1" id="KW-0472">Membrane</keyword>
<dbReference type="RefSeq" id="WP_344031686.1">
    <property type="nucleotide sequence ID" value="NZ_BAAABX010000071.1"/>
</dbReference>
<dbReference type="Proteomes" id="UP001500879">
    <property type="component" value="Unassembled WGS sequence"/>
</dbReference>
<name>A0ABP3IYD5_9ACTN</name>
<evidence type="ECO:0000313" key="3">
    <source>
        <dbReference type="EMBL" id="GAA0432961.1"/>
    </source>
</evidence>
<evidence type="ECO:0008006" key="5">
    <source>
        <dbReference type="Google" id="ProtNLM"/>
    </source>
</evidence>
<feature type="signal peptide" evidence="2">
    <location>
        <begin position="1"/>
        <end position="17"/>
    </location>
</feature>
<comment type="caution">
    <text evidence="3">The sequence shown here is derived from an EMBL/GenBank/DDBJ whole genome shotgun (WGS) entry which is preliminary data.</text>
</comment>
<proteinExistence type="predicted"/>
<keyword evidence="4" id="KW-1185">Reference proteome</keyword>
<evidence type="ECO:0000256" key="1">
    <source>
        <dbReference type="SAM" id="Phobius"/>
    </source>
</evidence>
<evidence type="ECO:0000256" key="2">
    <source>
        <dbReference type="SAM" id="SignalP"/>
    </source>
</evidence>
<gene>
    <name evidence="3" type="ORF">GCM10010357_63130</name>
</gene>
<dbReference type="EMBL" id="BAAABX010000071">
    <property type="protein sequence ID" value="GAA0432961.1"/>
    <property type="molecule type" value="Genomic_DNA"/>
</dbReference>
<organism evidence="3 4">
    <name type="scientific">Streptomyces luteireticuli</name>
    <dbReference type="NCBI Taxonomy" id="173858"/>
    <lineage>
        <taxon>Bacteria</taxon>
        <taxon>Bacillati</taxon>
        <taxon>Actinomycetota</taxon>
        <taxon>Actinomycetes</taxon>
        <taxon>Kitasatosporales</taxon>
        <taxon>Streptomycetaceae</taxon>
        <taxon>Streptomyces</taxon>
    </lineage>
</organism>
<feature type="chain" id="PRO_5047004225" description="MFS transporter" evidence="2">
    <location>
        <begin position="18"/>
        <end position="100"/>
    </location>
</feature>